<protein>
    <submittedName>
        <fullName evidence="4">Myb-like DNA-binding domain-containing protein</fullName>
    </submittedName>
    <submittedName>
        <fullName evidence="5">Myb-like_DNA-binding domain-containing protein</fullName>
    </submittedName>
</protein>
<dbReference type="PROSITE" id="PS50090">
    <property type="entry name" value="MYB_LIKE"/>
    <property type="match status" value="1"/>
</dbReference>
<proteinExistence type="predicted"/>
<sequence length="147" mass="17363">MQNIEPKHWSEQEKTQLISSVEQSKRNCGQINWAEVAKQMPDRTKTQCKSYFMNILKKKCNVKMIQYHSWTEQEERQLMQCAQAQFKNWDKIQEKYFPHITVHKLQVKYSSLLQKRNKENVGGTENDQSAKNSLITQLMDILNGVAK</sequence>
<evidence type="ECO:0000259" key="3">
    <source>
        <dbReference type="PROSITE" id="PS51294"/>
    </source>
</evidence>
<organism evidence="4">
    <name type="scientific">Hexamita inflata</name>
    <dbReference type="NCBI Taxonomy" id="28002"/>
    <lineage>
        <taxon>Eukaryota</taxon>
        <taxon>Metamonada</taxon>
        <taxon>Diplomonadida</taxon>
        <taxon>Hexamitidae</taxon>
        <taxon>Hexamitinae</taxon>
        <taxon>Hexamita</taxon>
    </lineage>
</organism>
<accession>A0AA86R7G4</accession>
<name>A0AA86R7G4_9EUKA</name>
<dbReference type="CDD" id="cd00167">
    <property type="entry name" value="SANT"/>
    <property type="match status" value="1"/>
</dbReference>
<dbReference type="PANTHER" id="PTHR45614">
    <property type="entry name" value="MYB PROTEIN-RELATED"/>
    <property type="match status" value="1"/>
</dbReference>
<dbReference type="InterPro" id="IPR017884">
    <property type="entry name" value="SANT_dom"/>
</dbReference>
<gene>
    <name evidence="4" type="ORF">HINF_LOCUS57718</name>
    <name evidence="5" type="ORF">HINF_LOCUS67295</name>
</gene>
<feature type="domain" description="SANT" evidence="2">
    <location>
        <begin position="4"/>
        <end position="61"/>
    </location>
</feature>
<keyword evidence="4" id="KW-0238">DNA-binding</keyword>
<dbReference type="InterPro" id="IPR009057">
    <property type="entry name" value="Homeodomain-like_sf"/>
</dbReference>
<dbReference type="Gene3D" id="1.10.10.60">
    <property type="entry name" value="Homeodomain-like"/>
    <property type="match status" value="1"/>
</dbReference>
<comment type="caution">
    <text evidence="4">The sequence shown here is derived from an EMBL/GenBank/DDBJ whole genome shotgun (WGS) entry which is preliminary data.</text>
</comment>
<dbReference type="PROSITE" id="PS51294">
    <property type="entry name" value="HTH_MYB"/>
    <property type="match status" value="1"/>
</dbReference>
<keyword evidence="6" id="KW-1185">Reference proteome</keyword>
<evidence type="ECO:0000313" key="6">
    <source>
        <dbReference type="Proteomes" id="UP001642409"/>
    </source>
</evidence>
<dbReference type="Pfam" id="PF00249">
    <property type="entry name" value="Myb_DNA-binding"/>
    <property type="match status" value="1"/>
</dbReference>
<evidence type="ECO:0000259" key="1">
    <source>
        <dbReference type="PROSITE" id="PS50090"/>
    </source>
</evidence>
<feature type="domain" description="HTH myb-type" evidence="3">
    <location>
        <begin position="1"/>
        <end position="60"/>
    </location>
</feature>
<dbReference type="SMART" id="SM00717">
    <property type="entry name" value="SANT"/>
    <property type="match status" value="2"/>
</dbReference>
<dbReference type="InterPro" id="IPR001005">
    <property type="entry name" value="SANT/Myb"/>
</dbReference>
<evidence type="ECO:0000259" key="2">
    <source>
        <dbReference type="PROSITE" id="PS51293"/>
    </source>
</evidence>
<reference evidence="5 6" key="2">
    <citation type="submission" date="2024-07" db="EMBL/GenBank/DDBJ databases">
        <authorList>
            <person name="Akdeniz Z."/>
        </authorList>
    </citation>
    <scope>NUCLEOTIDE SEQUENCE [LARGE SCALE GENOMIC DNA]</scope>
</reference>
<dbReference type="GO" id="GO:0000978">
    <property type="term" value="F:RNA polymerase II cis-regulatory region sequence-specific DNA binding"/>
    <property type="evidence" value="ECO:0007669"/>
    <property type="project" value="TreeGrafter"/>
</dbReference>
<reference evidence="4" key="1">
    <citation type="submission" date="2023-06" db="EMBL/GenBank/DDBJ databases">
        <authorList>
            <person name="Kurt Z."/>
        </authorList>
    </citation>
    <scope>NUCLEOTIDE SEQUENCE</scope>
</reference>
<dbReference type="AlphaFoldDB" id="A0AA86R7G4"/>
<dbReference type="InterPro" id="IPR050560">
    <property type="entry name" value="MYB_TF"/>
</dbReference>
<evidence type="ECO:0000313" key="5">
    <source>
        <dbReference type="EMBL" id="CAL6094070.1"/>
    </source>
</evidence>
<feature type="domain" description="Myb-like" evidence="1">
    <location>
        <begin position="1"/>
        <end position="56"/>
    </location>
</feature>
<dbReference type="EMBL" id="CATOUU010001067">
    <property type="protein sequence ID" value="CAI9970073.1"/>
    <property type="molecule type" value="Genomic_DNA"/>
</dbReference>
<dbReference type="Proteomes" id="UP001642409">
    <property type="component" value="Unassembled WGS sequence"/>
</dbReference>
<dbReference type="GO" id="GO:0005634">
    <property type="term" value="C:nucleus"/>
    <property type="evidence" value="ECO:0007669"/>
    <property type="project" value="TreeGrafter"/>
</dbReference>
<evidence type="ECO:0000313" key="4">
    <source>
        <dbReference type="EMBL" id="CAI9970073.1"/>
    </source>
</evidence>
<dbReference type="InterPro" id="IPR017930">
    <property type="entry name" value="Myb_dom"/>
</dbReference>
<dbReference type="EMBL" id="CAXDID020000462">
    <property type="protein sequence ID" value="CAL6094070.1"/>
    <property type="molecule type" value="Genomic_DNA"/>
</dbReference>
<dbReference type="GO" id="GO:0000981">
    <property type="term" value="F:DNA-binding transcription factor activity, RNA polymerase II-specific"/>
    <property type="evidence" value="ECO:0007669"/>
    <property type="project" value="TreeGrafter"/>
</dbReference>
<dbReference type="PROSITE" id="PS51293">
    <property type="entry name" value="SANT"/>
    <property type="match status" value="1"/>
</dbReference>
<dbReference type="SUPFAM" id="SSF46689">
    <property type="entry name" value="Homeodomain-like"/>
    <property type="match status" value="1"/>
</dbReference>